<dbReference type="SUPFAM" id="SSF140453">
    <property type="entry name" value="EsxAB dimer-like"/>
    <property type="match status" value="1"/>
</dbReference>
<evidence type="ECO:0000259" key="1">
    <source>
        <dbReference type="Pfam" id="PF00934"/>
    </source>
</evidence>
<dbReference type="Proteomes" id="UP001432062">
    <property type="component" value="Chromosome"/>
</dbReference>
<dbReference type="InterPro" id="IPR000084">
    <property type="entry name" value="PE-PGRS_N"/>
</dbReference>
<keyword evidence="3" id="KW-1185">Reference proteome</keyword>
<organism evidence="2 3">
    <name type="scientific">Nocardia vinacea</name>
    <dbReference type="NCBI Taxonomy" id="96468"/>
    <lineage>
        <taxon>Bacteria</taxon>
        <taxon>Bacillati</taxon>
        <taxon>Actinomycetota</taxon>
        <taxon>Actinomycetes</taxon>
        <taxon>Mycobacteriales</taxon>
        <taxon>Nocardiaceae</taxon>
        <taxon>Nocardia</taxon>
    </lineage>
</organism>
<proteinExistence type="predicted"/>
<reference evidence="2" key="1">
    <citation type="submission" date="2022-10" db="EMBL/GenBank/DDBJ databases">
        <title>The complete genomes of actinobacterial strains from the NBC collection.</title>
        <authorList>
            <person name="Joergensen T.S."/>
            <person name="Alvarez Arevalo M."/>
            <person name="Sterndorff E.B."/>
            <person name="Faurdal D."/>
            <person name="Vuksanovic O."/>
            <person name="Mourched A.-S."/>
            <person name="Charusanti P."/>
            <person name="Shaw S."/>
            <person name="Blin K."/>
            <person name="Weber T."/>
        </authorList>
    </citation>
    <scope>NUCLEOTIDE SEQUENCE</scope>
    <source>
        <strain evidence="2">NBC_01482</strain>
    </source>
</reference>
<dbReference type="RefSeq" id="WP_327095470.1">
    <property type="nucleotide sequence ID" value="NZ_CP109149.1"/>
</dbReference>
<evidence type="ECO:0000313" key="2">
    <source>
        <dbReference type="EMBL" id="WUV50806.1"/>
    </source>
</evidence>
<gene>
    <name evidence="2" type="ORF">OG563_22960</name>
</gene>
<evidence type="ECO:0000313" key="3">
    <source>
        <dbReference type="Proteomes" id="UP001432062"/>
    </source>
</evidence>
<accession>A0ABZ1Z677</accession>
<feature type="domain" description="PE" evidence="1">
    <location>
        <begin position="11"/>
        <end position="99"/>
    </location>
</feature>
<sequence length="110" mass="11021">MASGGADFDGVMFDPAAARDAATRLDGLAARLEAELREGSPALTVPPAGVDEVSGRAAQTMNDVAASYGQSATAGIVELRKLAATLRAQAAQFGRAENDSVADFGVPGAA</sequence>
<protein>
    <submittedName>
        <fullName evidence="2">PE family protein</fullName>
    </submittedName>
</protein>
<dbReference type="Gene3D" id="1.10.287.850">
    <property type="entry name" value="HP0062-like domain"/>
    <property type="match status" value="1"/>
</dbReference>
<dbReference type="Pfam" id="PF00934">
    <property type="entry name" value="PE"/>
    <property type="match status" value="1"/>
</dbReference>
<dbReference type="EMBL" id="CP109441">
    <property type="protein sequence ID" value="WUV50806.1"/>
    <property type="molecule type" value="Genomic_DNA"/>
</dbReference>
<name>A0ABZ1Z677_9NOCA</name>
<dbReference type="InterPro" id="IPR036689">
    <property type="entry name" value="ESAT-6-like_sf"/>
</dbReference>